<sequence length="150" mass="17682">MTILFKLIKQPPENKLTLTIPLSQPQDYPVLPSFQEMNYFFPEDEEKYEDHVNSITSGNIDIDFIRRLEIYFTVQKYSSLESAIFNVLYYTSQKYLFMNYDSENSMVSCECGAKYFIKYTSPNTFNVIIESSHKNECQKNSRIPTIVLNY</sequence>
<dbReference type="EMBL" id="DS113545">
    <property type="protein sequence ID" value="EAY02132.1"/>
    <property type="molecule type" value="Genomic_DNA"/>
</dbReference>
<protein>
    <submittedName>
        <fullName evidence="1">Uncharacterized protein</fullName>
    </submittedName>
</protein>
<reference evidence="1" key="2">
    <citation type="journal article" date="2007" name="Science">
        <title>Draft genome sequence of the sexually transmitted pathogen Trichomonas vaginalis.</title>
        <authorList>
            <person name="Carlton J.M."/>
            <person name="Hirt R.P."/>
            <person name="Silva J.C."/>
            <person name="Delcher A.L."/>
            <person name="Schatz M."/>
            <person name="Zhao Q."/>
            <person name="Wortman J.R."/>
            <person name="Bidwell S.L."/>
            <person name="Alsmark U.C.M."/>
            <person name="Besteiro S."/>
            <person name="Sicheritz-Ponten T."/>
            <person name="Noel C.J."/>
            <person name="Dacks J.B."/>
            <person name="Foster P.G."/>
            <person name="Simillion C."/>
            <person name="Van de Peer Y."/>
            <person name="Miranda-Saavedra D."/>
            <person name="Barton G.J."/>
            <person name="Westrop G.D."/>
            <person name="Mueller S."/>
            <person name="Dessi D."/>
            <person name="Fiori P.L."/>
            <person name="Ren Q."/>
            <person name="Paulsen I."/>
            <person name="Zhang H."/>
            <person name="Bastida-Corcuera F.D."/>
            <person name="Simoes-Barbosa A."/>
            <person name="Brown M.T."/>
            <person name="Hayes R.D."/>
            <person name="Mukherjee M."/>
            <person name="Okumura C.Y."/>
            <person name="Schneider R."/>
            <person name="Smith A.J."/>
            <person name="Vanacova S."/>
            <person name="Villalvazo M."/>
            <person name="Haas B.J."/>
            <person name="Pertea M."/>
            <person name="Feldblyum T.V."/>
            <person name="Utterback T.R."/>
            <person name="Shu C.L."/>
            <person name="Osoegawa K."/>
            <person name="de Jong P.J."/>
            <person name="Hrdy I."/>
            <person name="Horvathova L."/>
            <person name="Zubacova Z."/>
            <person name="Dolezal P."/>
            <person name="Malik S.B."/>
            <person name="Logsdon J.M. Jr."/>
            <person name="Henze K."/>
            <person name="Gupta A."/>
            <person name="Wang C.C."/>
            <person name="Dunne R.L."/>
            <person name="Upcroft J.A."/>
            <person name="Upcroft P."/>
            <person name="White O."/>
            <person name="Salzberg S.L."/>
            <person name="Tang P."/>
            <person name="Chiu C.-H."/>
            <person name="Lee Y.-S."/>
            <person name="Embley T.M."/>
            <person name="Coombs G.H."/>
            <person name="Mottram J.C."/>
            <person name="Tachezy J."/>
            <person name="Fraser-Liggett C.M."/>
            <person name="Johnson P.J."/>
        </authorList>
    </citation>
    <scope>NUCLEOTIDE SEQUENCE [LARGE SCALE GENOMIC DNA]</scope>
    <source>
        <strain evidence="1">G3</strain>
    </source>
</reference>
<dbReference type="VEuPathDB" id="TrichDB:TVAGG3_0153150"/>
<evidence type="ECO:0000313" key="2">
    <source>
        <dbReference type="Proteomes" id="UP000001542"/>
    </source>
</evidence>
<evidence type="ECO:0000313" key="1">
    <source>
        <dbReference type="EMBL" id="EAY02132.1"/>
    </source>
</evidence>
<dbReference type="KEGG" id="tva:4759965"/>
<dbReference type="InParanoid" id="A2EYX0"/>
<organism evidence="1 2">
    <name type="scientific">Trichomonas vaginalis (strain ATCC PRA-98 / G3)</name>
    <dbReference type="NCBI Taxonomy" id="412133"/>
    <lineage>
        <taxon>Eukaryota</taxon>
        <taxon>Metamonada</taxon>
        <taxon>Parabasalia</taxon>
        <taxon>Trichomonadida</taxon>
        <taxon>Trichomonadidae</taxon>
        <taxon>Trichomonas</taxon>
    </lineage>
</organism>
<dbReference type="Proteomes" id="UP000001542">
    <property type="component" value="Unassembled WGS sequence"/>
</dbReference>
<proteinExistence type="predicted"/>
<gene>
    <name evidence="1" type="ORF">TVAG_007670</name>
</gene>
<dbReference type="RefSeq" id="XP_001314511.1">
    <property type="nucleotide sequence ID" value="XM_001314484.1"/>
</dbReference>
<dbReference type="AlphaFoldDB" id="A2EYX0"/>
<name>A2EYX0_TRIV3</name>
<keyword evidence="2" id="KW-1185">Reference proteome</keyword>
<accession>A2EYX0</accession>
<dbReference type="VEuPathDB" id="TrichDB:TVAG_007670"/>
<reference evidence="1" key="1">
    <citation type="submission" date="2006-10" db="EMBL/GenBank/DDBJ databases">
        <authorList>
            <person name="Amadeo P."/>
            <person name="Zhao Q."/>
            <person name="Wortman J."/>
            <person name="Fraser-Liggett C."/>
            <person name="Carlton J."/>
        </authorList>
    </citation>
    <scope>NUCLEOTIDE SEQUENCE</scope>
    <source>
        <strain evidence="1">G3</strain>
    </source>
</reference>